<gene>
    <name evidence="3" type="ORF">SAMN05192542_113106</name>
</gene>
<evidence type="ECO:0000256" key="1">
    <source>
        <dbReference type="SAM" id="MobiDB-lite"/>
    </source>
</evidence>
<dbReference type="RefSeq" id="WP_090550197.1">
    <property type="nucleotide sequence ID" value="NZ_FNSR01000002.1"/>
</dbReference>
<dbReference type="STRING" id="416943.SAMN05445871_5022"/>
<keyword evidence="4" id="KW-1185">Reference proteome</keyword>
<evidence type="ECO:0000313" key="4">
    <source>
        <dbReference type="Proteomes" id="UP000199120"/>
    </source>
</evidence>
<dbReference type="PIRSF" id="PIRSF012641">
    <property type="entry name" value="UCP012641"/>
    <property type="match status" value="1"/>
</dbReference>
<dbReference type="InterPro" id="IPR011201">
    <property type="entry name" value="Zinc-ribbon_6_bact"/>
</dbReference>
<proteinExistence type="predicted"/>
<evidence type="ECO:0000313" key="3">
    <source>
        <dbReference type="EMBL" id="SEL77284.1"/>
    </source>
</evidence>
<name>A0A1H7SZ69_9BURK</name>
<protein>
    <recommendedName>
        <fullName evidence="2">Zinc-ribbon domain-containing protein</fullName>
    </recommendedName>
</protein>
<dbReference type="OrthoDB" id="256753at2"/>
<dbReference type="AlphaFoldDB" id="A0A1H7SZ69"/>
<dbReference type="Proteomes" id="UP000199120">
    <property type="component" value="Unassembled WGS sequence"/>
</dbReference>
<dbReference type="InterPro" id="IPR031321">
    <property type="entry name" value="UCP012641"/>
</dbReference>
<evidence type="ECO:0000259" key="2">
    <source>
        <dbReference type="Pfam" id="PF10005"/>
    </source>
</evidence>
<accession>A0A1H7SZ69</accession>
<dbReference type="Pfam" id="PF15887">
    <property type="entry name" value="Peptidase_Mx"/>
    <property type="match status" value="1"/>
</dbReference>
<feature type="region of interest" description="Disordered" evidence="1">
    <location>
        <begin position="360"/>
        <end position="383"/>
    </location>
</feature>
<feature type="domain" description="Zinc-ribbon" evidence="2">
    <location>
        <begin position="4"/>
        <end position="97"/>
    </location>
</feature>
<dbReference type="Pfam" id="PF10005">
    <property type="entry name" value="Zn_ribbon_DZR_6"/>
    <property type="match status" value="1"/>
</dbReference>
<dbReference type="EMBL" id="FOAJ01000013">
    <property type="protein sequence ID" value="SEL77284.1"/>
    <property type="molecule type" value="Genomic_DNA"/>
</dbReference>
<sequence>MKTFRCTKCSQLVFFENVTCERCGSLLGYLPESGEMSAFEPAGDGVWRSLGAAAADGAWRQCHNYAVENVCNWMIPADSGSPLCAACVLTRIIPDLTEPANRSLWYKLETAKRRLLYTLLMLGLPVEPEGQQPGRGMSFVFKQSTDAEPVMTGHAQGVITVNLAEADDATRERVRADLGEPYRTLLGHFRHEIGHYYFDRLVNGTAWNEPFRRLFGDERADYQAALDAHYENGPPDGWETRYISEYATMHPWEDWAETWAHYLHIVDTLDTATACGLVLAPADTSLPQLSDQTSVDEASFANLIGRWFPLTYALNSLNRSMGMPDAYPFALASGIVDKLHFVHDVVAASRVAPDQRELVAHPAGGDAPDGHAGHAGEQAPSAT</sequence>
<reference evidence="4" key="1">
    <citation type="submission" date="2016-10" db="EMBL/GenBank/DDBJ databases">
        <authorList>
            <person name="Varghese N."/>
            <person name="Submissions S."/>
        </authorList>
    </citation>
    <scope>NUCLEOTIDE SEQUENCE [LARGE SCALE GENOMIC DNA]</scope>
    <source>
        <strain evidence="4">LMG 26416</strain>
    </source>
</reference>
<organism evidence="3 4">
    <name type="scientific">Paraburkholderia caballeronis</name>
    <dbReference type="NCBI Taxonomy" id="416943"/>
    <lineage>
        <taxon>Bacteria</taxon>
        <taxon>Pseudomonadati</taxon>
        <taxon>Pseudomonadota</taxon>
        <taxon>Betaproteobacteria</taxon>
        <taxon>Burkholderiales</taxon>
        <taxon>Burkholderiaceae</taxon>
        <taxon>Paraburkholderia</taxon>
    </lineage>
</organism>